<feature type="compositionally biased region" description="Low complexity" evidence="1">
    <location>
        <begin position="223"/>
        <end position="239"/>
    </location>
</feature>
<evidence type="ECO:0000256" key="2">
    <source>
        <dbReference type="SAM" id="SignalP"/>
    </source>
</evidence>
<evidence type="ECO:0000313" key="4">
    <source>
        <dbReference type="Proteomes" id="UP000465220"/>
    </source>
</evidence>
<feature type="compositionally biased region" description="Low complexity" evidence="1">
    <location>
        <begin position="83"/>
        <end position="110"/>
    </location>
</feature>
<comment type="caution">
    <text evidence="3">The sequence shown here is derived from an EMBL/GenBank/DDBJ whole genome shotgun (WGS) entry which is preliminary data.</text>
</comment>
<feature type="signal peptide" evidence="2">
    <location>
        <begin position="1"/>
        <end position="29"/>
    </location>
</feature>
<dbReference type="Proteomes" id="UP000465220">
    <property type="component" value="Unassembled WGS sequence"/>
</dbReference>
<dbReference type="EMBL" id="BLKI01000034">
    <property type="protein sequence ID" value="GFF81529.1"/>
    <property type="molecule type" value="Genomic_DNA"/>
</dbReference>
<name>A0ABQ1AGN5_ASPLE</name>
<feature type="region of interest" description="Disordered" evidence="1">
    <location>
        <begin position="79"/>
        <end position="404"/>
    </location>
</feature>
<reference evidence="3 4" key="1">
    <citation type="submission" date="2020-01" db="EMBL/GenBank/DDBJ databases">
        <title>Draft genome sequence of Aspergillus lentulus IFM 60648.</title>
        <authorList>
            <person name="Takahashi H."/>
            <person name="Yaguchi T."/>
        </authorList>
    </citation>
    <scope>NUCLEOTIDE SEQUENCE [LARGE SCALE GENOMIC DNA]</scope>
    <source>
        <strain evidence="3 4">IFM 60648</strain>
    </source>
</reference>
<feature type="compositionally biased region" description="Low complexity" evidence="1">
    <location>
        <begin position="267"/>
        <end position="280"/>
    </location>
</feature>
<keyword evidence="2" id="KW-0732">Signal</keyword>
<feature type="compositionally biased region" description="Gly residues" evidence="1">
    <location>
        <begin position="366"/>
        <end position="386"/>
    </location>
</feature>
<feature type="compositionally biased region" description="Low complexity" evidence="1">
    <location>
        <begin position="136"/>
        <end position="150"/>
    </location>
</feature>
<sequence length="420" mass="40314">MATLRKAKASLLALIFLVDMVSFSGLAGARPIAMDQLDVEGYHGRLGQEGAADLAEELDWHKAPGVDSSTHIQSRQYSGFDSTATGDMTAGNAAAGNGQPQPGGTTTGNTWAGISFAGTVPSGIAVTPSGGDDKGTAASPWSPGSSAPGTEASGSATAGSRPGSGSKGGGAPTTTSASSGTPASWGGSGGSSSASASPGTKASGPGVSGNADEASDTGTRPNSSGFSPSSSGSSAAMAGFGQGSGDAASKGSETVSSALDASGTGGPRMPAPSMGSSASADGTLGSRGSEFAKDNTGYGNDTPSTLVNGARASTPNEPAESGTATKGSEAVDSTLGRASASMEAPDSASTKASERTKRSTETDPVNGGGNTSNGVNGGATNTGGGTNVNVITSPANGGDRDKGALNTLLDKVTSIIKSLR</sequence>
<feature type="chain" id="PRO_5047044787" evidence="2">
    <location>
        <begin position="30"/>
        <end position="420"/>
    </location>
</feature>
<keyword evidence="4" id="KW-1185">Reference proteome</keyword>
<feature type="compositionally biased region" description="Low complexity" evidence="1">
    <location>
        <begin position="172"/>
        <end position="205"/>
    </location>
</feature>
<protein>
    <submittedName>
        <fullName evidence="3">Uncharacterized protein</fullName>
    </submittedName>
</protein>
<gene>
    <name evidence="3" type="ORF">IFM60648_06054</name>
</gene>
<evidence type="ECO:0000256" key="1">
    <source>
        <dbReference type="SAM" id="MobiDB-lite"/>
    </source>
</evidence>
<evidence type="ECO:0000313" key="3">
    <source>
        <dbReference type="EMBL" id="GFF81529.1"/>
    </source>
</evidence>
<feature type="compositionally biased region" description="Polar residues" evidence="1">
    <location>
        <begin position="297"/>
        <end position="326"/>
    </location>
</feature>
<feature type="compositionally biased region" description="Basic and acidic residues" evidence="1">
    <location>
        <begin position="352"/>
        <end position="361"/>
    </location>
</feature>
<proteinExistence type="predicted"/>
<accession>A0ABQ1AGN5</accession>
<organism evidence="3 4">
    <name type="scientific">Aspergillus lentulus</name>
    <dbReference type="NCBI Taxonomy" id="293939"/>
    <lineage>
        <taxon>Eukaryota</taxon>
        <taxon>Fungi</taxon>
        <taxon>Dikarya</taxon>
        <taxon>Ascomycota</taxon>
        <taxon>Pezizomycotina</taxon>
        <taxon>Eurotiomycetes</taxon>
        <taxon>Eurotiomycetidae</taxon>
        <taxon>Eurotiales</taxon>
        <taxon>Aspergillaceae</taxon>
        <taxon>Aspergillus</taxon>
        <taxon>Aspergillus subgen. Fumigati</taxon>
    </lineage>
</organism>